<organism evidence="3">
    <name type="scientific">Pelagomonas calceolata</name>
    <dbReference type="NCBI Taxonomy" id="35677"/>
    <lineage>
        <taxon>Eukaryota</taxon>
        <taxon>Sar</taxon>
        <taxon>Stramenopiles</taxon>
        <taxon>Ochrophyta</taxon>
        <taxon>Pelagophyceae</taxon>
        <taxon>Pelagomonadales</taxon>
        <taxon>Pelagomonadaceae</taxon>
        <taxon>Pelagomonas</taxon>
    </lineage>
</organism>
<gene>
    <name evidence="3" type="ORF">PCAL00307_LOCUS12777</name>
    <name evidence="4" type="ORF">PECAL_6P07100</name>
</gene>
<reference evidence="4" key="2">
    <citation type="submission" date="2021-11" db="EMBL/GenBank/DDBJ databases">
        <authorList>
            <consortium name="Genoscope - CEA"/>
            <person name="William W."/>
        </authorList>
    </citation>
    <scope>NUCLEOTIDE SEQUENCE</scope>
</reference>
<keyword evidence="5" id="KW-1185">Reference proteome</keyword>
<evidence type="ECO:0000259" key="1">
    <source>
        <dbReference type="Pfam" id="PF26298"/>
    </source>
</evidence>
<dbReference type="EMBL" id="CAKKNE010000006">
    <property type="protein sequence ID" value="CAH0379109.1"/>
    <property type="molecule type" value="Genomic_DNA"/>
</dbReference>
<evidence type="ECO:0000313" key="5">
    <source>
        <dbReference type="Proteomes" id="UP000789595"/>
    </source>
</evidence>
<name>A0A7S3ZY19_9STRA</name>
<reference evidence="3" key="1">
    <citation type="submission" date="2021-01" db="EMBL/GenBank/DDBJ databases">
        <authorList>
            <person name="Corre E."/>
            <person name="Pelletier E."/>
            <person name="Niang G."/>
            <person name="Scheremetjew M."/>
            <person name="Finn R."/>
            <person name="Kale V."/>
            <person name="Holt S."/>
            <person name="Cochrane G."/>
            <person name="Meng A."/>
            <person name="Brown T."/>
            <person name="Cohen L."/>
        </authorList>
    </citation>
    <scope>NUCLEOTIDE SEQUENCE</scope>
    <source>
        <strain evidence="3">CCMP1756</strain>
    </source>
</reference>
<feature type="domain" description="MurL N-terminal" evidence="2">
    <location>
        <begin position="27"/>
        <end position="298"/>
    </location>
</feature>
<dbReference type="InterPro" id="IPR058740">
    <property type="entry name" value="MurL_N"/>
</dbReference>
<dbReference type="OrthoDB" id="99425at2759"/>
<feature type="domain" description="MurL C-terminal" evidence="1">
    <location>
        <begin position="333"/>
        <end position="418"/>
    </location>
</feature>
<dbReference type="InterPro" id="IPR058741">
    <property type="entry name" value="MurL_C"/>
</dbReference>
<dbReference type="EMBL" id="HBIW01014836">
    <property type="protein sequence ID" value="CAE0697341.1"/>
    <property type="molecule type" value="Transcribed_RNA"/>
</dbReference>
<evidence type="ECO:0000313" key="3">
    <source>
        <dbReference type="EMBL" id="CAE0697341.1"/>
    </source>
</evidence>
<evidence type="ECO:0008006" key="6">
    <source>
        <dbReference type="Google" id="ProtNLM"/>
    </source>
</evidence>
<dbReference type="Pfam" id="PF26298">
    <property type="entry name" value="MurL_epimerase_C"/>
    <property type="match status" value="1"/>
</dbReference>
<proteinExistence type="predicted"/>
<protein>
    <recommendedName>
        <fullName evidence="6">UDP-N-acetyl-alpha-D-muramoyl-L-alanyl-L-glutamate epimerase</fullName>
    </recommendedName>
</protein>
<evidence type="ECO:0000259" key="2">
    <source>
        <dbReference type="Pfam" id="PF26299"/>
    </source>
</evidence>
<accession>A0A7S3ZY19</accession>
<dbReference type="Pfam" id="PF26299">
    <property type="entry name" value="MurL_N"/>
    <property type="match status" value="1"/>
</dbReference>
<dbReference type="AlphaFoldDB" id="A0A7S3ZY19"/>
<evidence type="ECO:0000313" key="4">
    <source>
        <dbReference type="EMBL" id="CAH0379109.1"/>
    </source>
</evidence>
<sequence>MASFDDASVDGDTLGGAFAALELVPDTLTYTRCTIAQDADKTWRVAYAYSFCGGPEAWMKVTLPPRDAMNDECRRVLAHAGLVLLCWPWMATPCRKIVCKATALTADQRQFWADFYREAFAEFALHNNLDEDACDIEVEAELAEDAEPVAAQHQGDVRVLCGLGGGKDSLVAWLLSTRQPRVSTVDWLYVDDGGDEYENSKRLQGVVRTAGGAAYLAKHDFSNLTESTYRTPCGHPWAALCAFDGVGVAALLGYDGFVVGHERSAAEGNGVFFGGREVNHQFDKSLAWEAALRSYLGRLSSVSYVSPLQPLWDLQVAGVFCLEVSLRPFYSLFRSCNDSGDCDAWCGACAKCAFVFCALSAFRDDASRIFHGVDLYGEPDMIPFFEELVGSEKAMDCVGTARETALALALARRRRKVIGVALAAFTDGNVRHAHLLIERGAAASAPAWWDSNVLESLDSVKALAALHAQIEEERSKGTYVNRLCAALPTEPVDPSGWTRRSDGQ</sequence>
<dbReference type="Proteomes" id="UP000789595">
    <property type="component" value="Unassembled WGS sequence"/>
</dbReference>